<dbReference type="PANTHER" id="PTHR43534:SF1">
    <property type="entry name" value="4FE-4S CLUSTER CONTAINING PARA FAMILY ATPASE PROTEIN"/>
    <property type="match status" value="1"/>
</dbReference>
<dbReference type="PROSITE" id="PS51379">
    <property type="entry name" value="4FE4S_FER_2"/>
    <property type="match status" value="2"/>
</dbReference>
<dbReference type="EMBL" id="MCIB01000001">
    <property type="protein sequence ID" value="RKD34262.1"/>
    <property type="molecule type" value="Genomic_DNA"/>
</dbReference>
<feature type="domain" description="4Fe-4S ferredoxin-type" evidence="4">
    <location>
        <begin position="59"/>
        <end position="84"/>
    </location>
</feature>
<comment type="caution">
    <text evidence="5">The sequence shown here is derived from an EMBL/GenBank/DDBJ whole genome shotgun (WGS) entry which is preliminary data.</text>
</comment>
<dbReference type="InterPro" id="IPR017900">
    <property type="entry name" value="4Fe4S_Fe_S_CS"/>
</dbReference>
<dbReference type="Gene3D" id="3.40.50.300">
    <property type="entry name" value="P-loop containing nucleotide triphosphate hydrolases"/>
    <property type="match status" value="1"/>
</dbReference>
<dbReference type="Gene3D" id="3.30.70.20">
    <property type="match status" value="1"/>
</dbReference>
<dbReference type="Proteomes" id="UP000284177">
    <property type="component" value="Unassembled WGS sequence"/>
</dbReference>
<dbReference type="Pfam" id="PF00037">
    <property type="entry name" value="Fer4"/>
    <property type="match status" value="2"/>
</dbReference>
<feature type="domain" description="4Fe-4S ferredoxin-type" evidence="4">
    <location>
        <begin position="85"/>
        <end position="114"/>
    </location>
</feature>
<dbReference type="InterPro" id="IPR027417">
    <property type="entry name" value="P-loop_NTPase"/>
</dbReference>
<dbReference type="AlphaFoldDB" id="A0A419T9W6"/>
<dbReference type="OrthoDB" id="9778602at2"/>
<gene>
    <name evidence="5" type="ORF">BET03_00060</name>
</gene>
<dbReference type="RefSeq" id="WP_120165965.1">
    <property type="nucleotide sequence ID" value="NZ_MCIB01000001.1"/>
</dbReference>
<sequence>MKTLVVISGKGGTGKTTISSSFAYLAKNKNIADCDVEAPNLNLILNNKLIKKEQYIGGKIANINKVKCIKCGICKDKCRFGAINSNYEIEEAKCEGCGVCFNVCPNNAIEMMDDETGNILLSDISGGKFAYGKLNIGADGAGKVVTEIRESLKKYHNADLTIIDGSPGIGCVVMASITGCDAAVVVTEPTQSGLDDMKRVISLLEFFDIKAYVIINKYDININKSEEIKKSCKENEIEVISEIPFDNYVNKAIKENKPVILFEESLAAEEIKKAWNYVKEELKI</sequence>
<protein>
    <submittedName>
        <fullName evidence="5">(4Fe-4S)-binding protein</fullName>
    </submittedName>
</protein>
<evidence type="ECO:0000313" key="5">
    <source>
        <dbReference type="EMBL" id="RKD34262.1"/>
    </source>
</evidence>
<proteinExistence type="predicted"/>
<dbReference type="SUPFAM" id="SSF52540">
    <property type="entry name" value="P-loop containing nucleoside triphosphate hydrolases"/>
    <property type="match status" value="1"/>
</dbReference>
<evidence type="ECO:0000259" key="4">
    <source>
        <dbReference type="PROSITE" id="PS51379"/>
    </source>
</evidence>
<dbReference type="InterPro" id="IPR017896">
    <property type="entry name" value="4Fe4S_Fe-S-bd"/>
</dbReference>
<evidence type="ECO:0000256" key="3">
    <source>
        <dbReference type="ARBA" id="ARBA00023014"/>
    </source>
</evidence>
<keyword evidence="3" id="KW-0411">Iron-sulfur</keyword>
<evidence type="ECO:0000313" key="6">
    <source>
        <dbReference type="Proteomes" id="UP000284177"/>
    </source>
</evidence>
<dbReference type="GO" id="GO:0046872">
    <property type="term" value="F:metal ion binding"/>
    <property type="evidence" value="ECO:0007669"/>
    <property type="project" value="UniProtKB-KW"/>
</dbReference>
<keyword evidence="6" id="KW-1185">Reference proteome</keyword>
<keyword evidence="2" id="KW-0408">Iron</keyword>
<organism evidence="5 6">
    <name type="scientific">Thermohalobacter berrensis</name>
    <dbReference type="NCBI Taxonomy" id="99594"/>
    <lineage>
        <taxon>Bacteria</taxon>
        <taxon>Bacillati</taxon>
        <taxon>Bacillota</taxon>
        <taxon>Tissierellia</taxon>
        <taxon>Tissierellales</taxon>
        <taxon>Thermohalobacteraceae</taxon>
        <taxon>Thermohalobacter</taxon>
    </lineage>
</organism>
<name>A0A419T9W6_9FIRM</name>
<dbReference type="PROSITE" id="PS00198">
    <property type="entry name" value="4FE4S_FER_1"/>
    <property type="match status" value="1"/>
</dbReference>
<dbReference type="SUPFAM" id="SSF54862">
    <property type="entry name" value="4Fe-4S ferredoxins"/>
    <property type="match status" value="1"/>
</dbReference>
<dbReference type="InterPro" id="IPR002586">
    <property type="entry name" value="CobQ/CobB/MinD/ParA_Nub-bd_dom"/>
</dbReference>
<dbReference type="GO" id="GO:0051536">
    <property type="term" value="F:iron-sulfur cluster binding"/>
    <property type="evidence" value="ECO:0007669"/>
    <property type="project" value="UniProtKB-KW"/>
</dbReference>
<reference evidence="5 6" key="1">
    <citation type="submission" date="2016-08" db="EMBL/GenBank/DDBJ databases">
        <title>Novel Firmicutes and Novel Genomes.</title>
        <authorList>
            <person name="Poppleton D.I."/>
            <person name="Gribaldo S."/>
        </authorList>
    </citation>
    <scope>NUCLEOTIDE SEQUENCE [LARGE SCALE GENOMIC DNA]</scope>
    <source>
        <strain evidence="5 6">CTT3</strain>
    </source>
</reference>
<dbReference type="PANTHER" id="PTHR43534">
    <property type="entry name" value="MIND SUPERFAMILY P-LOOP ATPASE CONTAINING AN INSERTED FERREDOXIN DOMAIN"/>
    <property type="match status" value="1"/>
</dbReference>
<dbReference type="CDD" id="cd03110">
    <property type="entry name" value="SIMIBI_bact_arch"/>
    <property type="match status" value="1"/>
</dbReference>
<keyword evidence="1" id="KW-0479">Metal-binding</keyword>
<dbReference type="Pfam" id="PF01656">
    <property type="entry name" value="CbiA"/>
    <property type="match status" value="1"/>
</dbReference>
<evidence type="ECO:0000256" key="1">
    <source>
        <dbReference type="ARBA" id="ARBA00022723"/>
    </source>
</evidence>
<accession>A0A419T9W6</accession>
<evidence type="ECO:0000256" key="2">
    <source>
        <dbReference type="ARBA" id="ARBA00023004"/>
    </source>
</evidence>